<proteinExistence type="predicted"/>
<evidence type="ECO:0000313" key="1">
    <source>
        <dbReference type="EMBL" id="KAI5665200.1"/>
    </source>
</evidence>
<protein>
    <submittedName>
        <fullName evidence="1">Uncharacterized protein</fullName>
    </submittedName>
</protein>
<evidence type="ECO:0000313" key="2">
    <source>
        <dbReference type="Proteomes" id="UP001060085"/>
    </source>
</evidence>
<gene>
    <name evidence="1" type="ORF">M9H77_24523</name>
</gene>
<comment type="caution">
    <text evidence="1">The sequence shown here is derived from an EMBL/GenBank/DDBJ whole genome shotgun (WGS) entry which is preliminary data.</text>
</comment>
<name>A0ACC0AWF9_CATRO</name>
<reference evidence="2" key="1">
    <citation type="journal article" date="2023" name="Nat. Plants">
        <title>Single-cell RNA sequencing provides a high-resolution roadmap for understanding the multicellular compartmentation of specialized metabolism.</title>
        <authorList>
            <person name="Sun S."/>
            <person name="Shen X."/>
            <person name="Li Y."/>
            <person name="Li Y."/>
            <person name="Wang S."/>
            <person name="Li R."/>
            <person name="Zhang H."/>
            <person name="Shen G."/>
            <person name="Guo B."/>
            <person name="Wei J."/>
            <person name="Xu J."/>
            <person name="St-Pierre B."/>
            <person name="Chen S."/>
            <person name="Sun C."/>
        </authorList>
    </citation>
    <scope>NUCLEOTIDE SEQUENCE [LARGE SCALE GENOMIC DNA]</scope>
</reference>
<dbReference type="Proteomes" id="UP001060085">
    <property type="component" value="Linkage Group LG05"/>
</dbReference>
<organism evidence="1 2">
    <name type="scientific">Catharanthus roseus</name>
    <name type="common">Madagascar periwinkle</name>
    <name type="synonym">Vinca rosea</name>
    <dbReference type="NCBI Taxonomy" id="4058"/>
    <lineage>
        <taxon>Eukaryota</taxon>
        <taxon>Viridiplantae</taxon>
        <taxon>Streptophyta</taxon>
        <taxon>Embryophyta</taxon>
        <taxon>Tracheophyta</taxon>
        <taxon>Spermatophyta</taxon>
        <taxon>Magnoliopsida</taxon>
        <taxon>eudicotyledons</taxon>
        <taxon>Gunneridae</taxon>
        <taxon>Pentapetalae</taxon>
        <taxon>asterids</taxon>
        <taxon>lamiids</taxon>
        <taxon>Gentianales</taxon>
        <taxon>Apocynaceae</taxon>
        <taxon>Rauvolfioideae</taxon>
        <taxon>Vinceae</taxon>
        <taxon>Catharanthinae</taxon>
        <taxon>Catharanthus</taxon>
    </lineage>
</organism>
<sequence length="161" mass="18265">MICLSDTRSGVSIATIVFYTCIWIPFKQMKLQILDIFSFIHHHRFCQPRKGSDDDVHEPTGLPAARFEEVASCSRDGGNGGGGCSICLAEYQREDMGANLGSMWKCSYAERMPKDQERESRSCRQFHKRQDTVVKERTTALETIGRGIEGQREVHFNTITN</sequence>
<keyword evidence="2" id="KW-1185">Reference proteome</keyword>
<accession>A0ACC0AWF9</accession>
<dbReference type="EMBL" id="CM044705">
    <property type="protein sequence ID" value="KAI5665200.1"/>
    <property type="molecule type" value="Genomic_DNA"/>
</dbReference>